<dbReference type="Gene3D" id="3.40.50.1820">
    <property type="entry name" value="alpha/beta hydrolase"/>
    <property type="match status" value="1"/>
</dbReference>
<feature type="region of interest" description="Disordered" evidence="1">
    <location>
        <begin position="74"/>
        <end position="98"/>
    </location>
</feature>
<dbReference type="AlphaFoldDB" id="A0A9W7KQX3"/>
<dbReference type="RefSeq" id="WP_149471304.1">
    <property type="nucleotide sequence ID" value="NZ_QOKW01000024.1"/>
</dbReference>
<evidence type="ECO:0000256" key="1">
    <source>
        <dbReference type="SAM" id="MobiDB-lite"/>
    </source>
</evidence>
<dbReference type="SUPFAM" id="SSF53474">
    <property type="entry name" value="alpha/beta-Hydrolases"/>
    <property type="match status" value="1"/>
</dbReference>
<dbReference type="InterPro" id="IPR029058">
    <property type="entry name" value="AB_hydrolase_fold"/>
</dbReference>
<keyword evidence="4" id="KW-1185">Reference proteome</keyword>
<evidence type="ECO:0000313" key="3">
    <source>
        <dbReference type="EMBL" id="KAA0677373.1"/>
    </source>
</evidence>
<evidence type="ECO:0000259" key="2">
    <source>
        <dbReference type="Pfam" id="PF12697"/>
    </source>
</evidence>
<dbReference type="GO" id="GO:0016787">
    <property type="term" value="F:hydrolase activity"/>
    <property type="evidence" value="ECO:0007669"/>
    <property type="project" value="UniProtKB-KW"/>
</dbReference>
<keyword evidence="3" id="KW-0378">Hydrolase</keyword>
<dbReference type="InterPro" id="IPR000073">
    <property type="entry name" value="AB_hydrolase_1"/>
</dbReference>
<dbReference type="Proteomes" id="UP000480854">
    <property type="component" value="Unassembled WGS sequence"/>
</dbReference>
<comment type="caution">
    <text evidence="3">The sequence shown here is derived from an EMBL/GenBank/DDBJ whole genome shotgun (WGS) entry which is preliminary data.</text>
</comment>
<name>A0A9W7KQX3_9PROT</name>
<gene>
    <name evidence="3" type="ORF">DS843_23665</name>
</gene>
<feature type="domain" description="AB hydrolase-1" evidence="2">
    <location>
        <begin position="6"/>
        <end position="250"/>
    </location>
</feature>
<evidence type="ECO:0000313" key="4">
    <source>
        <dbReference type="Proteomes" id="UP000480854"/>
    </source>
</evidence>
<dbReference type="OrthoDB" id="7165362at2"/>
<sequence length="261" mass="27739">MTGPLFVLVHGWGFGPGVWDGVRASLPEAESVAVDLGFYGPLIPLPPRERVPAERAGEGLARIKAPILGGTLTLPPPGGGPLPLPGRERGTQTPWPRSRPIVAVGHSFGALWLLHERPFAWDGLVLVNGFPRFTEGDAFAPATPRRVLDRMIARFDAAPEAVAADFLRRCGCEAPPPEGLQPARLGEALRALRDWDARAALTGPALALAGAQDPIVPPAMTEQAFRGIDTVWHPDGGHLLPLTAPDWCAERIAAFAAGLSR</sequence>
<protein>
    <submittedName>
        <fullName evidence="3">Alpha/beta hydrolase</fullName>
    </submittedName>
</protein>
<dbReference type="Pfam" id="PF12697">
    <property type="entry name" value="Abhydrolase_6"/>
    <property type="match status" value="1"/>
</dbReference>
<dbReference type="EMBL" id="QOKW01000024">
    <property type="protein sequence ID" value="KAA0677373.1"/>
    <property type="molecule type" value="Genomic_DNA"/>
</dbReference>
<proteinExistence type="predicted"/>
<feature type="compositionally biased region" description="Pro residues" evidence="1">
    <location>
        <begin position="74"/>
        <end position="84"/>
    </location>
</feature>
<accession>A0A9W7KQX3</accession>
<reference evidence="3 4" key="1">
    <citation type="submission" date="2018-07" db="EMBL/GenBank/DDBJ databases">
        <title>Genome sequence of Azospirillum sp. ATCC 49961.</title>
        <authorList>
            <person name="Sant'Anna F.H."/>
            <person name="Baldani J.I."/>
            <person name="Zilli J.E."/>
            <person name="Reis V.M."/>
            <person name="Hartmann A."/>
            <person name="Cruz L."/>
            <person name="de Souza E.M."/>
            <person name="de Oliveira Pedrosa F."/>
            <person name="Passaglia L.M.P."/>
        </authorList>
    </citation>
    <scope>NUCLEOTIDE SEQUENCE [LARGE SCALE GENOMIC DNA]</scope>
    <source>
        <strain evidence="3 4">ATCC 49961</strain>
    </source>
</reference>
<organism evidence="3 4">
    <name type="scientific">Roseomonas genomospecies 6</name>
    <dbReference type="NCBI Taxonomy" id="214106"/>
    <lineage>
        <taxon>Bacteria</taxon>
        <taxon>Pseudomonadati</taxon>
        <taxon>Pseudomonadota</taxon>
        <taxon>Alphaproteobacteria</taxon>
        <taxon>Acetobacterales</taxon>
        <taxon>Roseomonadaceae</taxon>
        <taxon>Roseomonas</taxon>
    </lineage>
</organism>